<organism evidence="9 10">
    <name type="scientific">Alienimonas chondri</name>
    <dbReference type="NCBI Taxonomy" id="2681879"/>
    <lineage>
        <taxon>Bacteria</taxon>
        <taxon>Pseudomonadati</taxon>
        <taxon>Planctomycetota</taxon>
        <taxon>Planctomycetia</taxon>
        <taxon>Planctomycetales</taxon>
        <taxon>Planctomycetaceae</taxon>
        <taxon>Alienimonas</taxon>
    </lineage>
</organism>
<dbReference type="InterPro" id="IPR004556">
    <property type="entry name" value="HemK-like"/>
</dbReference>
<dbReference type="InterPro" id="IPR040758">
    <property type="entry name" value="PrmC_N"/>
</dbReference>
<feature type="domain" description="Release factor glutamine methyltransferase N-terminal" evidence="8">
    <location>
        <begin position="32"/>
        <end position="100"/>
    </location>
</feature>
<accession>A0ABX1VF91</accession>
<dbReference type="NCBIfam" id="TIGR00536">
    <property type="entry name" value="hemK_fam"/>
    <property type="match status" value="1"/>
</dbReference>
<dbReference type="Gene3D" id="3.40.50.150">
    <property type="entry name" value="Vaccinia Virus protein VP39"/>
    <property type="match status" value="1"/>
</dbReference>
<dbReference type="InterPro" id="IPR029063">
    <property type="entry name" value="SAM-dependent_MTases_sf"/>
</dbReference>
<dbReference type="Proteomes" id="UP000609651">
    <property type="component" value="Unassembled WGS sequence"/>
</dbReference>
<keyword evidence="10" id="KW-1185">Reference proteome</keyword>
<keyword evidence="2 5" id="KW-0808">Transferase</keyword>
<keyword evidence="1 5" id="KW-0489">Methyltransferase</keyword>
<evidence type="ECO:0000259" key="7">
    <source>
        <dbReference type="Pfam" id="PF05175"/>
    </source>
</evidence>
<feature type="domain" description="Methyltransferase small" evidence="7">
    <location>
        <begin position="125"/>
        <end position="220"/>
    </location>
</feature>
<evidence type="ECO:0000256" key="2">
    <source>
        <dbReference type="ARBA" id="ARBA00022679"/>
    </source>
</evidence>
<comment type="function">
    <text evidence="5">Methylates the class 1 translation termination release factors RF1/PrfA and RF2/PrfB on the glutamine residue of the universally conserved GGQ motif.</text>
</comment>
<dbReference type="InterPro" id="IPR007848">
    <property type="entry name" value="Small_mtfrase_dom"/>
</dbReference>
<dbReference type="Pfam" id="PF05175">
    <property type="entry name" value="MTS"/>
    <property type="match status" value="1"/>
</dbReference>
<protein>
    <recommendedName>
        <fullName evidence="5">Release factor glutamine methyltransferase</fullName>
        <shortName evidence="5">RF MTase</shortName>
        <ecNumber evidence="5">2.1.1.297</ecNumber>
    </recommendedName>
    <alternativeName>
        <fullName evidence="5">N5-glutamine methyltransferase PrmC</fullName>
    </alternativeName>
    <alternativeName>
        <fullName evidence="5">Protein-(glutamine-N5) MTase PrmC</fullName>
    </alternativeName>
    <alternativeName>
        <fullName evidence="5">Protein-glutamine N-methyltransferase PrmC</fullName>
    </alternativeName>
</protein>
<dbReference type="GO" id="GO:0102559">
    <property type="term" value="F:peptide chain release factor N(5)-glutamine methyltransferase activity"/>
    <property type="evidence" value="ECO:0007669"/>
    <property type="project" value="UniProtKB-EC"/>
</dbReference>
<evidence type="ECO:0000256" key="4">
    <source>
        <dbReference type="ARBA" id="ARBA00048391"/>
    </source>
</evidence>
<name>A0ABX1VF91_9PLAN</name>
<evidence type="ECO:0000256" key="1">
    <source>
        <dbReference type="ARBA" id="ARBA00022603"/>
    </source>
</evidence>
<dbReference type="InterPro" id="IPR019874">
    <property type="entry name" value="RF_methyltr_PrmC"/>
</dbReference>
<evidence type="ECO:0000256" key="5">
    <source>
        <dbReference type="HAMAP-Rule" id="MF_02126"/>
    </source>
</evidence>
<feature type="binding site" evidence="5">
    <location>
        <begin position="214"/>
        <end position="217"/>
    </location>
    <ligand>
        <name>substrate</name>
    </ligand>
</feature>
<feature type="region of interest" description="Disordered" evidence="6">
    <location>
        <begin position="1"/>
        <end position="22"/>
    </location>
</feature>
<dbReference type="EC" id="2.1.1.297" evidence="5"/>
<reference evidence="9 10" key="1">
    <citation type="journal article" date="2020" name="Syst. Appl. Microbiol.">
        <title>Alienimonas chondri sp. nov., a novel planctomycete isolated from the biofilm of the red alga Chondrus crispus.</title>
        <authorList>
            <person name="Vitorino I."/>
            <person name="Albuquerque L."/>
            <person name="Wiegand S."/>
            <person name="Kallscheuer N."/>
            <person name="da Costa M.S."/>
            <person name="Lobo-da-Cunha A."/>
            <person name="Jogler C."/>
            <person name="Lage O.M."/>
        </authorList>
    </citation>
    <scope>NUCLEOTIDE SEQUENCE [LARGE SCALE GENOMIC DNA]</scope>
    <source>
        <strain evidence="9 10">LzC2</strain>
    </source>
</reference>
<dbReference type="CDD" id="cd02440">
    <property type="entry name" value="AdoMet_MTases"/>
    <property type="match status" value="1"/>
</dbReference>
<keyword evidence="3 5" id="KW-0949">S-adenosyl-L-methionine</keyword>
<dbReference type="SUPFAM" id="SSF53335">
    <property type="entry name" value="S-adenosyl-L-methionine-dependent methyltransferases"/>
    <property type="match status" value="1"/>
</dbReference>
<sequence length="308" mass="32921">MQTAPAPMSDSTGRSPAEQGADEKVWTVKAILESSAGFLKKKGSESPRLEAEILLAKVLGCERIQLYVKFAQPLTDDERAAMRDLVKRRAAAEPVAYLVGYREFFSRRFAVNRHVLIPRPATETLVMEALDAAKPLESPRVLDLCTGSGCVAVCVAAGHRGADVLATDLSDDALAIAKENVQTHGVENRVTLAGGDLFAALPSGTEAFDLILSNPPYIRDDEWDGLSADVRDHEPQLALLSGSDGLDHVRRIVAEAPAHLAAGGSLMLEVSHDQTDAVAGLMREAGFGKVRTVKDGDGHPRIVIGVRG</sequence>
<gene>
    <name evidence="5 9" type="primary">prmC</name>
    <name evidence="9" type="ORF">LzC2_28350</name>
</gene>
<evidence type="ECO:0000313" key="9">
    <source>
        <dbReference type="EMBL" id="NNJ26744.1"/>
    </source>
</evidence>
<feature type="binding site" evidence="5">
    <location>
        <position position="214"/>
    </location>
    <ligand>
        <name>S-adenosyl-L-methionine</name>
        <dbReference type="ChEBI" id="CHEBI:59789"/>
    </ligand>
</feature>
<dbReference type="GO" id="GO:0032259">
    <property type="term" value="P:methylation"/>
    <property type="evidence" value="ECO:0007669"/>
    <property type="project" value="UniProtKB-KW"/>
</dbReference>
<evidence type="ECO:0000256" key="6">
    <source>
        <dbReference type="SAM" id="MobiDB-lite"/>
    </source>
</evidence>
<comment type="caution">
    <text evidence="5">Lacks conserved residue(s) required for the propagation of feature annotation.</text>
</comment>
<evidence type="ECO:0000259" key="8">
    <source>
        <dbReference type="Pfam" id="PF17827"/>
    </source>
</evidence>
<dbReference type="PROSITE" id="PS00092">
    <property type="entry name" value="N6_MTASE"/>
    <property type="match status" value="1"/>
</dbReference>
<dbReference type="InterPro" id="IPR002052">
    <property type="entry name" value="DNA_methylase_N6_adenine_CS"/>
</dbReference>
<dbReference type="PANTHER" id="PTHR18895">
    <property type="entry name" value="HEMK METHYLTRANSFERASE"/>
    <property type="match status" value="1"/>
</dbReference>
<dbReference type="PANTHER" id="PTHR18895:SF74">
    <property type="entry name" value="MTRF1L RELEASE FACTOR GLUTAMINE METHYLTRANSFERASE"/>
    <property type="match status" value="1"/>
</dbReference>
<evidence type="ECO:0000256" key="3">
    <source>
        <dbReference type="ARBA" id="ARBA00022691"/>
    </source>
</evidence>
<evidence type="ECO:0000313" key="10">
    <source>
        <dbReference type="Proteomes" id="UP000609651"/>
    </source>
</evidence>
<dbReference type="HAMAP" id="MF_02126">
    <property type="entry name" value="RF_methyltr_PrmC"/>
    <property type="match status" value="1"/>
</dbReference>
<dbReference type="EMBL" id="WTPX01000095">
    <property type="protein sequence ID" value="NNJ26744.1"/>
    <property type="molecule type" value="Genomic_DNA"/>
</dbReference>
<dbReference type="InterPro" id="IPR050320">
    <property type="entry name" value="N5-glutamine_MTase"/>
</dbReference>
<comment type="caution">
    <text evidence="9">The sequence shown here is derived from an EMBL/GenBank/DDBJ whole genome shotgun (WGS) entry which is preliminary data.</text>
</comment>
<dbReference type="NCBIfam" id="TIGR03534">
    <property type="entry name" value="RF_mod_PrmC"/>
    <property type="match status" value="1"/>
</dbReference>
<dbReference type="Pfam" id="PF17827">
    <property type="entry name" value="PrmC_N"/>
    <property type="match status" value="1"/>
</dbReference>
<feature type="binding site" evidence="5">
    <location>
        <position position="168"/>
    </location>
    <ligand>
        <name>S-adenosyl-L-methionine</name>
        <dbReference type="ChEBI" id="CHEBI:59789"/>
    </ligand>
</feature>
<proteinExistence type="inferred from homology"/>
<feature type="compositionally biased region" description="Polar residues" evidence="6">
    <location>
        <begin position="1"/>
        <end position="14"/>
    </location>
</feature>
<comment type="similarity">
    <text evidence="5">Belongs to the protein N5-glutamine methyltransferase family. PrmC subfamily.</text>
</comment>
<dbReference type="RefSeq" id="WP_206678724.1">
    <property type="nucleotide sequence ID" value="NZ_WTPX01000095.1"/>
</dbReference>
<comment type="catalytic activity">
    <reaction evidence="4 5">
        <text>L-glutaminyl-[peptide chain release factor] + S-adenosyl-L-methionine = N(5)-methyl-L-glutaminyl-[peptide chain release factor] + S-adenosyl-L-homocysteine + H(+)</text>
        <dbReference type="Rhea" id="RHEA:42896"/>
        <dbReference type="Rhea" id="RHEA-COMP:10271"/>
        <dbReference type="Rhea" id="RHEA-COMP:10272"/>
        <dbReference type="ChEBI" id="CHEBI:15378"/>
        <dbReference type="ChEBI" id="CHEBI:30011"/>
        <dbReference type="ChEBI" id="CHEBI:57856"/>
        <dbReference type="ChEBI" id="CHEBI:59789"/>
        <dbReference type="ChEBI" id="CHEBI:61891"/>
        <dbReference type="EC" id="2.1.1.297"/>
    </reaction>
</comment>
<dbReference type="Gene3D" id="1.10.8.10">
    <property type="entry name" value="DNA helicase RuvA subunit, C-terminal domain"/>
    <property type="match status" value="1"/>
</dbReference>